<feature type="transmembrane region" description="Helical" evidence="1">
    <location>
        <begin position="7"/>
        <end position="27"/>
    </location>
</feature>
<keyword evidence="3" id="KW-1185">Reference proteome</keyword>
<proteinExistence type="predicted"/>
<keyword evidence="1" id="KW-0812">Transmembrane</keyword>
<feature type="transmembrane region" description="Helical" evidence="1">
    <location>
        <begin position="33"/>
        <end position="51"/>
    </location>
</feature>
<gene>
    <name evidence="2" type="ORF">JAN5088_00602</name>
</gene>
<evidence type="ECO:0008006" key="4">
    <source>
        <dbReference type="Google" id="ProtNLM"/>
    </source>
</evidence>
<accession>A0A0M6XNU3</accession>
<organism evidence="2 3">
    <name type="scientific">Jannaschia rubra</name>
    <dbReference type="NCBI Taxonomy" id="282197"/>
    <lineage>
        <taxon>Bacteria</taxon>
        <taxon>Pseudomonadati</taxon>
        <taxon>Pseudomonadota</taxon>
        <taxon>Alphaproteobacteria</taxon>
        <taxon>Rhodobacterales</taxon>
        <taxon>Roseobacteraceae</taxon>
        <taxon>Jannaschia</taxon>
    </lineage>
</organism>
<reference evidence="2 3" key="1">
    <citation type="submission" date="2015-07" db="EMBL/GenBank/DDBJ databases">
        <authorList>
            <person name="Noorani M."/>
        </authorList>
    </citation>
    <scope>NUCLEOTIDE SEQUENCE [LARGE SCALE GENOMIC DNA]</scope>
    <source>
        <strain evidence="2 3">CECT 5088</strain>
    </source>
</reference>
<dbReference type="EMBL" id="CXPG01000011">
    <property type="protein sequence ID" value="CTQ31843.1"/>
    <property type="molecule type" value="Genomic_DNA"/>
</dbReference>
<keyword evidence="1" id="KW-0472">Membrane</keyword>
<keyword evidence="1" id="KW-1133">Transmembrane helix</keyword>
<dbReference type="RefSeq" id="WP_055681317.1">
    <property type="nucleotide sequence ID" value="NZ_CANMUL010000002.1"/>
</dbReference>
<dbReference type="Proteomes" id="UP000048908">
    <property type="component" value="Unassembled WGS sequence"/>
</dbReference>
<dbReference type="AlphaFoldDB" id="A0A0M6XNU3"/>
<sequence length="70" mass="7846">MPLDRLVLILFIVICAAGATIWLAAIVMASFTLPFGMVALIPALLVIYVLWRVIADRLRSGEDDHYDRMD</sequence>
<evidence type="ECO:0000313" key="3">
    <source>
        <dbReference type="Proteomes" id="UP000048908"/>
    </source>
</evidence>
<protein>
    <recommendedName>
        <fullName evidence="4">Integral membrane protein</fullName>
    </recommendedName>
</protein>
<evidence type="ECO:0000313" key="2">
    <source>
        <dbReference type="EMBL" id="CTQ31843.1"/>
    </source>
</evidence>
<dbReference type="OrthoDB" id="7869911at2"/>
<name>A0A0M6XNU3_9RHOB</name>
<evidence type="ECO:0000256" key="1">
    <source>
        <dbReference type="SAM" id="Phobius"/>
    </source>
</evidence>
<dbReference type="STRING" id="282197.SAMN04488517_10621"/>